<dbReference type="GO" id="GO:0140268">
    <property type="term" value="C:endoplasmic reticulum-plasma membrane contact site"/>
    <property type="evidence" value="ECO:0007669"/>
    <property type="project" value="TreeGrafter"/>
</dbReference>
<evidence type="ECO:0000256" key="5">
    <source>
        <dbReference type="ARBA" id="ARBA00023136"/>
    </source>
</evidence>
<organism evidence="9 10">
    <name type="scientific">Taphrina deformans (strain PYCC 5710 / ATCC 11124 / CBS 356.35 / IMI 108563 / JCM 9778 / NBRC 8474)</name>
    <name type="common">Peach leaf curl fungus</name>
    <name type="synonym">Lalaria deformans</name>
    <dbReference type="NCBI Taxonomy" id="1097556"/>
    <lineage>
        <taxon>Eukaryota</taxon>
        <taxon>Fungi</taxon>
        <taxon>Dikarya</taxon>
        <taxon>Ascomycota</taxon>
        <taxon>Taphrinomycotina</taxon>
        <taxon>Taphrinomycetes</taxon>
        <taxon>Taphrinales</taxon>
        <taxon>Taphrinaceae</taxon>
        <taxon>Taphrina</taxon>
    </lineage>
</organism>
<dbReference type="InterPro" id="IPR051482">
    <property type="entry name" value="Cholesterol_transport"/>
</dbReference>
<comment type="subcellular location">
    <subcellularLocation>
        <location evidence="1">Membrane</location>
        <topology evidence="1">Single-pass membrane protein</topology>
    </subcellularLocation>
</comment>
<evidence type="ECO:0000313" key="10">
    <source>
        <dbReference type="Proteomes" id="UP000013776"/>
    </source>
</evidence>
<reference evidence="9 10" key="1">
    <citation type="journal article" date="2013" name="MBio">
        <title>Genome sequencing of the plant pathogen Taphrina deformans, the causal agent of peach leaf curl.</title>
        <authorList>
            <person name="Cisse O.H."/>
            <person name="Almeida J.M.G.C.F."/>
            <person name="Fonseca A."/>
            <person name="Kumar A.A."/>
            <person name="Salojaervi J."/>
            <person name="Overmyer K."/>
            <person name="Hauser P.M."/>
            <person name="Pagni M."/>
        </authorList>
    </citation>
    <scope>NUCLEOTIDE SEQUENCE [LARGE SCALE GENOMIC DNA]</scope>
    <source>
        <strain evidence="10">PYCC 5710 / ATCC 11124 / CBS 356.35 / IMI 108563 / JCM 9778 / NBRC 8474</strain>
    </source>
</reference>
<dbReference type="VEuPathDB" id="FungiDB:TAPDE_002861"/>
<keyword evidence="5 7" id="KW-0472">Membrane</keyword>
<dbReference type="GO" id="GO:0120015">
    <property type="term" value="F:sterol transfer activity"/>
    <property type="evidence" value="ECO:0007669"/>
    <property type="project" value="TreeGrafter"/>
</dbReference>
<feature type="region of interest" description="Disordered" evidence="6">
    <location>
        <begin position="1"/>
        <end position="106"/>
    </location>
</feature>
<dbReference type="GO" id="GO:0032541">
    <property type="term" value="C:cortical endoplasmic reticulum"/>
    <property type="evidence" value="ECO:0007669"/>
    <property type="project" value="TreeGrafter"/>
</dbReference>
<dbReference type="Gene3D" id="2.30.29.30">
    <property type="entry name" value="Pleckstrin-homology domain (PH domain)/Phosphotyrosine-binding domain (PTB)"/>
    <property type="match status" value="1"/>
</dbReference>
<dbReference type="PROSITE" id="PS51778">
    <property type="entry name" value="VAST"/>
    <property type="match status" value="1"/>
</dbReference>
<proteinExistence type="inferred from homology"/>
<dbReference type="SMART" id="SM00568">
    <property type="entry name" value="GRAM"/>
    <property type="match status" value="1"/>
</dbReference>
<dbReference type="CDD" id="cd13220">
    <property type="entry name" value="PH-GRAM_GRAMDC"/>
    <property type="match status" value="1"/>
</dbReference>
<feature type="compositionally biased region" description="Polar residues" evidence="6">
    <location>
        <begin position="185"/>
        <end position="198"/>
    </location>
</feature>
<gene>
    <name evidence="9" type="ORF">TAPDE_002861</name>
</gene>
<dbReference type="eggNOG" id="KOG1032">
    <property type="taxonomic scope" value="Eukaryota"/>
</dbReference>
<feature type="region of interest" description="Disordered" evidence="6">
    <location>
        <begin position="608"/>
        <end position="643"/>
    </location>
</feature>
<dbReference type="OrthoDB" id="2162691at2759"/>
<keyword evidence="4 7" id="KW-1133">Transmembrane helix</keyword>
<evidence type="ECO:0000259" key="8">
    <source>
        <dbReference type="PROSITE" id="PS51778"/>
    </source>
</evidence>
<dbReference type="InterPro" id="IPR004182">
    <property type="entry name" value="GRAM"/>
</dbReference>
<sequence length="789" mass="84818">MSLTEGSVHRKSSIKSKLRHISLNRHHKAAHFEEEKDESDLSPSLQPQTDSQVPEIAAMPTAVLEKQDSPDRARGRSQSRVSLEDKEQRIDSALSPHQGLSQPQLAKPILSTPAIGTNDGAPDDTANVNTPFAAIITNHGAAQDGASLNAVPAVATGGFLSSMYNAASNLGTVLGGANQRGVVRTKQSNVTGSRSSALELSAGSATHDDPSIQGSSHTPADVGNLSLKDMGLTDLVEEFEAKALLLNDPDYGCALQKEILVHGRMYVSESHICFNSNIFGWVTNLVIAFVDIIAVEKKSTAGIFPNAIQISTQQAKHVFASFISRDTTFDLIVNIWRLTHPLIQTTANGVEVANTEGDDLYESDTNSSIGSEPEDLENESDSESETEPVQQAPRRASVNLKDSPNICPSRPVLSESPAGPTDYPGPSEHTPTEAPSLTDGTAFAKSLMDECFEAPLGKLFELIFGSDTAFMQDFLVSNQKLLDVVVGQFSDRAGKSVRALSYVKPLSGPIGPKQTRCLLEDTIEIKDFEKCVQIVQSTTSPDVPSGDAFVIKTRFSFMWGPRNTTRLVTNCTIEWSKNSWIKGPIEKASNSGQVQFMADLSEALKNHLHAGSGGSSDKKKKSKAKKLRSETANRVAAVPVSQRPGQDSAGGVLGALHGVAENINVSVLVVIFLFGMLLAMLRMQQSIRVLAENANKAASGGPLVQAQWQREETDLWAWLSARTMETSGTKSTGSSMQLPEASDMTSFQIQEALLQVQAQAAVLERARDLAAGAQYKSKAKSKKEPITSQ</sequence>
<dbReference type="Pfam" id="PF16016">
    <property type="entry name" value="VASt"/>
    <property type="match status" value="1"/>
</dbReference>
<accession>R4XA99</accession>
<keyword evidence="3 7" id="KW-0812">Transmembrane</keyword>
<feature type="compositionally biased region" description="Basic residues" evidence="6">
    <location>
        <begin position="9"/>
        <end position="29"/>
    </location>
</feature>
<feature type="region of interest" description="Disordered" evidence="6">
    <location>
        <begin position="185"/>
        <end position="220"/>
    </location>
</feature>
<evidence type="ECO:0000256" key="1">
    <source>
        <dbReference type="ARBA" id="ARBA00004167"/>
    </source>
</evidence>
<comment type="caution">
    <text evidence="9">The sequence shown here is derived from an EMBL/GenBank/DDBJ whole genome shotgun (WGS) entry which is preliminary data.</text>
</comment>
<evidence type="ECO:0000256" key="6">
    <source>
        <dbReference type="SAM" id="MobiDB-lite"/>
    </source>
</evidence>
<dbReference type="AlphaFoldDB" id="R4XA99"/>
<evidence type="ECO:0000256" key="7">
    <source>
        <dbReference type="SAM" id="Phobius"/>
    </source>
</evidence>
<evidence type="ECO:0000256" key="2">
    <source>
        <dbReference type="ARBA" id="ARBA00006582"/>
    </source>
</evidence>
<dbReference type="Proteomes" id="UP000013776">
    <property type="component" value="Unassembled WGS sequence"/>
</dbReference>
<feature type="compositionally biased region" description="Polar residues" evidence="6">
    <location>
        <begin position="41"/>
        <end position="52"/>
    </location>
</feature>
<dbReference type="GO" id="GO:0005789">
    <property type="term" value="C:endoplasmic reticulum membrane"/>
    <property type="evidence" value="ECO:0007669"/>
    <property type="project" value="TreeGrafter"/>
</dbReference>
<evidence type="ECO:0000256" key="4">
    <source>
        <dbReference type="ARBA" id="ARBA00022989"/>
    </source>
</evidence>
<evidence type="ECO:0000256" key="3">
    <source>
        <dbReference type="ARBA" id="ARBA00022692"/>
    </source>
</evidence>
<comment type="similarity">
    <text evidence="2">Belongs to the YSP2 family.</text>
</comment>
<dbReference type="Pfam" id="PF02893">
    <property type="entry name" value="GRAM"/>
    <property type="match status" value="1"/>
</dbReference>
<dbReference type="InterPro" id="IPR031968">
    <property type="entry name" value="VASt"/>
</dbReference>
<dbReference type="GO" id="GO:0032934">
    <property type="term" value="F:sterol binding"/>
    <property type="evidence" value="ECO:0007669"/>
    <property type="project" value="TreeGrafter"/>
</dbReference>
<dbReference type="STRING" id="1097556.R4XA99"/>
<protein>
    <recommendedName>
        <fullName evidence="8">VASt domain-containing protein</fullName>
    </recommendedName>
</protein>
<evidence type="ECO:0000313" key="9">
    <source>
        <dbReference type="EMBL" id="CCG82728.1"/>
    </source>
</evidence>
<dbReference type="GO" id="GO:0005886">
    <property type="term" value="C:plasma membrane"/>
    <property type="evidence" value="ECO:0007669"/>
    <property type="project" value="TreeGrafter"/>
</dbReference>
<feature type="region of interest" description="Disordered" evidence="6">
    <location>
        <begin position="358"/>
        <end position="438"/>
    </location>
</feature>
<dbReference type="PANTHER" id="PTHR23319:SF4">
    <property type="entry name" value="GRAM DOMAIN CONTAINING 1B, ISOFORM E"/>
    <property type="match status" value="1"/>
</dbReference>
<dbReference type="InterPro" id="IPR011993">
    <property type="entry name" value="PH-like_dom_sf"/>
</dbReference>
<name>R4XA99_TAPDE</name>
<feature type="compositionally biased region" description="Acidic residues" evidence="6">
    <location>
        <begin position="372"/>
        <end position="386"/>
    </location>
</feature>
<dbReference type="EMBL" id="CAHR02000097">
    <property type="protein sequence ID" value="CCG82728.1"/>
    <property type="molecule type" value="Genomic_DNA"/>
</dbReference>
<dbReference type="GO" id="GO:0032366">
    <property type="term" value="P:intracellular sterol transport"/>
    <property type="evidence" value="ECO:0007669"/>
    <property type="project" value="TreeGrafter"/>
</dbReference>
<dbReference type="PANTHER" id="PTHR23319">
    <property type="entry name" value="GRAM DOMAIN CONTAINING 1B, ISOFORM E"/>
    <property type="match status" value="1"/>
</dbReference>
<feature type="transmembrane region" description="Helical" evidence="7">
    <location>
        <begin position="663"/>
        <end position="681"/>
    </location>
</feature>
<feature type="compositionally biased region" description="Basic and acidic residues" evidence="6">
    <location>
        <begin position="65"/>
        <end position="74"/>
    </location>
</feature>
<dbReference type="GO" id="GO:0005739">
    <property type="term" value="C:mitochondrion"/>
    <property type="evidence" value="ECO:0007669"/>
    <property type="project" value="TreeGrafter"/>
</dbReference>
<feature type="domain" description="VASt" evidence="8">
    <location>
        <begin position="443"/>
        <end position="612"/>
    </location>
</feature>
<keyword evidence="10" id="KW-1185">Reference proteome</keyword>